<evidence type="ECO:0000256" key="4">
    <source>
        <dbReference type="ARBA" id="ARBA00022763"/>
    </source>
</evidence>
<comment type="catalytic activity">
    <reaction evidence="6">
        <text>a 6-O-methyl-2'-deoxyguanosine in DNA + L-cysteinyl-[protein] = S-methyl-L-cysteinyl-[protein] + a 2'-deoxyguanosine in DNA</text>
        <dbReference type="Rhea" id="RHEA:24000"/>
        <dbReference type="Rhea" id="RHEA-COMP:10131"/>
        <dbReference type="Rhea" id="RHEA-COMP:10132"/>
        <dbReference type="Rhea" id="RHEA-COMP:11367"/>
        <dbReference type="Rhea" id="RHEA-COMP:11368"/>
        <dbReference type="ChEBI" id="CHEBI:29950"/>
        <dbReference type="ChEBI" id="CHEBI:82612"/>
        <dbReference type="ChEBI" id="CHEBI:85445"/>
        <dbReference type="ChEBI" id="CHEBI:85448"/>
        <dbReference type="EC" id="2.1.1.63"/>
    </reaction>
</comment>
<dbReference type="PANTHER" id="PTHR10815:SF12">
    <property type="entry name" value="METHYLATED-DNA--PROTEIN-CYSTEINE METHYLTRANSFERASE, INDUCIBLE"/>
    <property type="match status" value="1"/>
</dbReference>
<dbReference type="InterPro" id="IPR001497">
    <property type="entry name" value="MethylDNA_cys_MeTrfase_AS"/>
</dbReference>
<dbReference type="InterPro" id="IPR036631">
    <property type="entry name" value="MGMT_N_sf"/>
</dbReference>
<dbReference type="PROSITE" id="PS00374">
    <property type="entry name" value="MGMT"/>
    <property type="match status" value="1"/>
</dbReference>
<keyword evidence="2 9" id="KW-0489">Methyltransferase</keyword>
<keyword evidence="3 9" id="KW-0808">Transferase</keyword>
<sequence>MKQILYWTQLVYDNWKLFMAATSNGLCYVGSQDKPFEEMGIWVKKHYPGSQLVQDVTVMQPYVDEFKEFFQGKRNSFTIPQELKGTKFQTDVWNALCKIPYGETWTYSDIATVIERPSAVRAVGAAIGANPVLLTVPCHRVIGKNGKLTGFRGGLEMKEQLLKLEQGNHINR</sequence>
<gene>
    <name evidence="9" type="ORF">P5G62_008370</name>
</gene>
<dbReference type="Pfam" id="PF01035">
    <property type="entry name" value="DNA_binding_1"/>
    <property type="match status" value="1"/>
</dbReference>
<dbReference type="InterPro" id="IPR014048">
    <property type="entry name" value="MethylDNA_cys_MeTrfase_DNA-bd"/>
</dbReference>
<dbReference type="GO" id="GO:0003908">
    <property type="term" value="F:methylated-DNA-[protein]-cysteine S-methyltransferase activity"/>
    <property type="evidence" value="ECO:0007669"/>
    <property type="project" value="UniProtKB-EC"/>
</dbReference>
<dbReference type="EC" id="2.1.1.63" evidence="9"/>
<comment type="catalytic activity">
    <reaction evidence="1">
        <text>a 4-O-methyl-thymidine in DNA + L-cysteinyl-[protein] = a thymidine in DNA + S-methyl-L-cysteinyl-[protein]</text>
        <dbReference type="Rhea" id="RHEA:53428"/>
        <dbReference type="Rhea" id="RHEA-COMP:10131"/>
        <dbReference type="Rhea" id="RHEA-COMP:10132"/>
        <dbReference type="Rhea" id="RHEA-COMP:13555"/>
        <dbReference type="Rhea" id="RHEA-COMP:13556"/>
        <dbReference type="ChEBI" id="CHEBI:29950"/>
        <dbReference type="ChEBI" id="CHEBI:82612"/>
        <dbReference type="ChEBI" id="CHEBI:137386"/>
        <dbReference type="ChEBI" id="CHEBI:137387"/>
        <dbReference type="EC" id="2.1.1.63"/>
    </reaction>
</comment>
<reference evidence="9 10" key="1">
    <citation type="submission" date="2024-05" db="EMBL/GenBank/DDBJ databases">
        <authorList>
            <person name="Venkateswaran K."/>
        </authorList>
    </citation>
    <scope>NUCLEOTIDE SEQUENCE [LARGE SCALE GENOMIC DNA]</scope>
    <source>
        <strain evidence="9 10">179-C4-2-HS</strain>
    </source>
</reference>
<evidence type="ECO:0000256" key="5">
    <source>
        <dbReference type="ARBA" id="ARBA00023204"/>
    </source>
</evidence>
<dbReference type="Gene3D" id="1.10.10.10">
    <property type="entry name" value="Winged helix-like DNA-binding domain superfamily/Winged helix DNA-binding domain"/>
    <property type="match status" value="1"/>
</dbReference>
<dbReference type="SUPFAM" id="SSF46767">
    <property type="entry name" value="Methylated DNA-protein cysteine methyltransferase, C-terminal domain"/>
    <property type="match status" value="1"/>
</dbReference>
<dbReference type="EMBL" id="JAROBZ020000001">
    <property type="protein sequence ID" value="MFB3167124.1"/>
    <property type="molecule type" value="Genomic_DNA"/>
</dbReference>
<keyword evidence="4" id="KW-0227">DNA damage</keyword>
<evidence type="ECO:0000256" key="6">
    <source>
        <dbReference type="ARBA" id="ARBA00049348"/>
    </source>
</evidence>
<evidence type="ECO:0000256" key="2">
    <source>
        <dbReference type="ARBA" id="ARBA00022603"/>
    </source>
</evidence>
<dbReference type="InterPro" id="IPR036217">
    <property type="entry name" value="MethylDNA_cys_MeTrfase_DNAb"/>
</dbReference>
<keyword evidence="5" id="KW-0234">DNA repair</keyword>
<evidence type="ECO:0000313" key="10">
    <source>
        <dbReference type="Proteomes" id="UP001241748"/>
    </source>
</evidence>
<evidence type="ECO:0000313" key="9">
    <source>
        <dbReference type="EMBL" id="MFB3167124.1"/>
    </source>
</evidence>
<dbReference type="SUPFAM" id="SSF53155">
    <property type="entry name" value="Methylated DNA-protein cysteine methyltransferase domain"/>
    <property type="match status" value="1"/>
</dbReference>
<accession>A0ABV4YS54</accession>
<dbReference type="CDD" id="cd06445">
    <property type="entry name" value="ATase"/>
    <property type="match status" value="1"/>
</dbReference>
<evidence type="ECO:0000259" key="8">
    <source>
        <dbReference type="Pfam" id="PF02870"/>
    </source>
</evidence>
<feature type="domain" description="Methylguanine DNA methyltransferase ribonuclease-like" evidence="8">
    <location>
        <begin position="15"/>
        <end position="80"/>
    </location>
</feature>
<dbReference type="Proteomes" id="UP001241748">
    <property type="component" value="Unassembled WGS sequence"/>
</dbReference>
<name>A0ABV4YS54_9BACI</name>
<dbReference type="Pfam" id="PF02870">
    <property type="entry name" value="Methyltransf_1N"/>
    <property type="match status" value="1"/>
</dbReference>
<protein>
    <submittedName>
        <fullName evidence="9">Methylated-DNA--[protein]-cysteine S-methyltransferase</fullName>
        <ecNumber evidence="9">2.1.1.63</ecNumber>
    </submittedName>
</protein>
<keyword evidence="10" id="KW-1185">Reference proteome</keyword>
<dbReference type="PANTHER" id="PTHR10815">
    <property type="entry name" value="METHYLATED-DNA--PROTEIN-CYSTEINE METHYLTRANSFERASE"/>
    <property type="match status" value="1"/>
</dbReference>
<comment type="caution">
    <text evidence="9">The sequence shown here is derived from an EMBL/GenBank/DDBJ whole genome shotgun (WGS) entry which is preliminary data.</text>
</comment>
<organism evidence="9 10">
    <name type="scientific">Neobacillus driksii</name>
    <dbReference type="NCBI Taxonomy" id="3035913"/>
    <lineage>
        <taxon>Bacteria</taxon>
        <taxon>Bacillati</taxon>
        <taxon>Bacillota</taxon>
        <taxon>Bacilli</taxon>
        <taxon>Bacillales</taxon>
        <taxon>Bacillaceae</taxon>
        <taxon>Neobacillus</taxon>
    </lineage>
</organism>
<evidence type="ECO:0000256" key="1">
    <source>
        <dbReference type="ARBA" id="ARBA00001286"/>
    </source>
</evidence>
<dbReference type="InterPro" id="IPR008332">
    <property type="entry name" value="MethylG_MeTrfase_N"/>
</dbReference>
<dbReference type="GO" id="GO:0032259">
    <property type="term" value="P:methylation"/>
    <property type="evidence" value="ECO:0007669"/>
    <property type="project" value="UniProtKB-KW"/>
</dbReference>
<evidence type="ECO:0000259" key="7">
    <source>
        <dbReference type="Pfam" id="PF01035"/>
    </source>
</evidence>
<dbReference type="InterPro" id="IPR036388">
    <property type="entry name" value="WH-like_DNA-bd_sf"/>
</dbReference>
<proteinExistence type="predicted"/>
<evidence type="ECO:0000256" key="3">
    <source>
        <dbReference type="ARBA" id="ARBA00022679"/>
    </source>
</evidence>
<feature type="domain" description="Methylated-DNA-[protein]-cysteine S-methyltransferase DNA binding" evidence="7">
    <location>
        <begin position="87"/>
        <end position="166"/>
    </location>
</feature>
<dbReference type="NCBIfam" id="TIGR00589">
    <property type="entry name" value="ogt"/>
    <property type="match status" value="1"/>
</dbReference>
<dbReference type="RefSeq" id="WP_306076794.1">
    <property type="nucleotide sequence ID" value="NZ_JAROBZ020000001.1"/>
</dbReference>
<dbReference type="Gene3D" id="3.30.160.70">
    <property type="entry name" value="Methylated DNA-protein cysteine methyltransferase domain"/>
    <property type="match status" value="1"/>
</dbReference>